<proteinExistence type="predicted"/>
<keyword evidence="3" id="KW-1185">Reference proteome</keyword>
<dbReference type="EMBL" id="QKNX01000002">
    <property type="protein sequence ID" value="TKR26120.1"/>
    <property type="molecule type" value="Genomic_DNA"/>
</dbReference>
<comment type="caution">
    <text evidence="2">The sequence shown here is derived from an EMBL/GenBank/DDBJ whole genome shotgun (WGS) entry which is preliminary data.</text>
</comment>
<dbReference type="AlphaFoldDB" id="A0A4U5JAD4"/>
<gene>
    <name evidence="2" type="ORF">DM868_06395</name>
</gene>
<accession>A0A4U5JAD4</accession>
<evidence type="ECO:0000256" key="1">
    <source>
        <dbReference type="SAM" id="MobiDB-lite"/>
    </source>
</evidence>
<dbReference type="Proteomes" id="UP000308037">
    <property type="component" value="Unassembled WGS sequence"/>
</dbReference>
<evidence type="ECO:0000313" key="3">
    <source>
        <dbReference type="Proteomes" id="UP000308037"/>
    </source>
</evidence>
<evidence type="ECO:0000313" key="2">
    <source>
        <dbReference type="EMBL" id="TKR26120.1"/>
    </source>
</evidence>
<dbReference type="RefSeq" id="WP_137276037.1">
    <property type="nucleotide sequence ID" value="NZ_QKNX01000002.1"/>
</dbReference>
<feature type="region of interest" description="Disordered" evidence="1">
    <location>
        <begin position="86"/>
        <end position="111"/>
    </location>
</feature>
<reference evidence="2 3" key="1">
    <citation type="submission" date="2019-04" db="EMBL/GenBank/DDBJ databases">
        <title>Natronomonas sp. F20-122 a newhaloarchaeon isolated from a saline saltern of Isla Bacuta, Huelva, Spain.</title>
        <authorList>
            <person name="Duran-Viseras A."/>
            <person name="Sanchez-Porro C."/>
            <person name="Ventosa A."/>
        </authorList>
    </citation>
    <scope>NUCLEOTIDE SEQUENCE [LARGE SCALE GENOMIC DNA]</scope>
    <source>
        <strain evidence="2 3">F20-122</strain>
    </source>
</reference>
<name>A0A4U5JAD4_9EURY</name>
<sequence>MAHRRTQETSTDAPDPERTTGESDDTFSLPRRRYVRNGAATLAALVGIAGRTTARPTAGETEHHVLIQGTEAVSRYELTVDGELKPERRASEGASARISGSSAEGVVRDGSRRYRFSGGIRDVAVDGDADIYVATERIDPAQDGIELLRRDVPDFSGRPR</sequence>
<organism evidence="2 3">
    <name type="scientific">Natronomonas salsuginis</name>
    <dbReference type="NCBI Taxonomy" id="2217661"/>
    <lineage>
        <taxon>Archaea</taxon>
        <taxon>Methanobacteriati</taxon>
        <taxon>Methanobacteriota</taxon>
        <taxon>Stenosarchaea group</taxon>
        <taxon>Halobacteria</taxon>
        <taxon>Halobacteriales</taxon>
        <taxon>Natronomonadaceae</taxon>
        <taxon>Natronomonas</taxon>
    </lineage>
</organism>
<protein>
    <submittedName>
        <fullName evidence="2">Uncharacterized protein</fullName>
    </submittedName>
</protein>
<feature type="region of interest" description="Disordered" evidence="1">
    <location>
        <begin position="1"/>
        <end position="30"/>
    </location>
</feature>
<dbReference type="OrthoDB" id="288915at2157"/>